<dbReference type="EMBL" id="KN838692">
    <property type="protein sequence ID" value="KIJ97450.1"/>
    <property type="molecule type" value="Genomic_DNA"/>
</dbReference>
<protein>
    <submittedName>
        <fullName evidence="1">Unplaced genomic scaffold K443scaffold_157, whole genome shotgun sequence</fullName>
    </submittedName>
</protein>
<keyword evidence="2" id="KW-1185">Reference proteome</keyword>
<name>A0A0C9WXI8_9AGAR</name>
<dbReference type="HOGENOM" id="CLU_2527789_0_0_1"/>
<accession>A0A0C9WXI8</accession>
<dbReference type="Proteomes" id="UP000054477">
    <property type="component" value="Unassembled WGS sequence"/>
</dbReference>
<proteinExistence type="predicted"/>
<dbReference type="AlphaFoldDB" id="A0A0C9WXI8"/>
<organism evidence="1 2">
    <name type="scientific">Laccaria amethystina LaAM-08-1</name>
    <dbReference type="NCBI Taxonomy" id="1095629"/>
    <lineage>
        <taxon>Eukaryota</taxon>
        <taxon>Fungi</taxon>
        <taxon>Dikarya</taxon>
        <taxon>Basidiomycota</taxon>
        <taxon>Agaricomycotina</taxon>
        <taxon>Agaricomycetes</taxon>
        <taxon>Agaricomycetidae</taxon>
        <taxon>Agaricales</taxon>
        <taxon>Agaricineae</taxon>
        <taxon>Hydnangiaceae</taxon>
        <taxon>Laccaria</taxon>
    </lineage>
</organism>
<reference evidence="2" key="2">
    <citation type="submission" date="2015-01" db="EMBL/GenBank/DDBJ databases">
        <title>Evolutionary Origins and Diversification of the Mycorrhizal Mutualists.</title>
        <authorList>
            <consortium name="DOE Joint Genome Institute"/>
            <consortium name="Mycorrhizal Genomics Consortium"/>
            <person name="Kohler A."/>
            <person name="Kuo A."/>
            <person name="Nagy L.G."/>
            <person name="Floudas D."/>
            <person name="Copeland A."/>
            <person name="Barry K.W."/>
            <person name="Cichocki N."/>
            <person name="Veneault-Fourrey C."/>
            <person name="LaButti K."/>
            <person name="Lindquist E.A."/>
            <person name="Lipzen A."/>
            <person name="Lundell T."/>
            <person name="Morin E."/>
            <person name="Murat C."/>
            <person name="Riley R."/>
            <person name="Ohm R."/>
            <person name="Sun H."/>
            <person name="Tunlid A."/>
            <person name="Henrissat B."/>
            <person name="Grigoriev I.V."/>
            <person name="Hibbett D.S."/>
            <person name="Martin F."/>
        </authorList>
    </citation>
    <scope>NUCLEOTIDE SEQUENCE [LARGE SCALE GENOMIC DNA]</scope>
    <source>
        <strain evidence="2">LaAM-08-1</strain>
    </source>
</reference>
<gene>
    <name evidence="1" type="ORF">K443DRAFT_681467</name>
</gene>
<sequence>MYATSTLLQKWQRLYFSPPFSDMKPVLCYVFVFHEDERVKVDVAVEMDVWYSRLPNSGLQKAADAHSMRQYHLYFSIKGCLKKN</sequence>
<reference evidence="1 2" key="1">
    <citation type="submission" date="2014-04" db="EMBL/GenBank/DDBJ databases">
        <authorList>
            <consortium name="DOE Joint Genome Institute"/>
            <person name="Kuo A."/>
            <person name="Kohler A."/>
            <person name="Nagy L.G."/>
            <person name="Floudas D."/>
            <person name="Copeland A."/>
            <person name="Barry K.W."/>
            <person name="Cichocki N."/>
            <person name="Veneault-Fourrey C."/>
            <person name="LaButti K."/>
            <person name="Lindquist E.A."/>
            <person name="Lipzen A."/>
            <person name="Lundell T."/>
            <person name="Morin E."/>
            <person name="Murat C."/>
            <person name="Sun H."/>
            <person name="Tunlid A."/>
            <person name="Henrissat B."/>
            <person name="Grigoriev I.V."/>
            <person name="Hibbett D.S."/>
            <person name="Martin F."/>
            <person name="Nordberg H.P."/>
            <person name="Cantor M.N."/>
            <person name="Hua S.X."/>
        </authorList>
    </citation>
    <scope>NUCLEOTIDE SEQUENCE [LARGE SCALE GENOMIC DNA]</scope>
    <source>
        <strain evidence="1 2">LaAM-08-1</strain>
    </source>
</reference>
<evidence type="ECO:0000313" key="2">
    <source>
        <dbReference type="Proteomes" id="UP000054477"/>
    </source>
</evidence>
<evidence type="ECO:0000313" key="1">
    <source>
        <dbReference type="EMBL" id="KIJ97450.1"/>
    </source>
</evidence>